<dbReference type="PANTHER" id="PTHR33442">
    <property type="entry name" value="TRANS-3-HYDROXY-L-PROLINE DEHYDRATASE"/>
    <property type="match status" value="1"/>
</dbReference>
<gene>
    <name evidence="5" type="ORF">OEG84_18540</name>
</gene>
<evidence type="ECO:0000313" key="6">
    <source>
        <dbReference type="Proteomes" id="UP001073227"/>
    </source>
</evidence>
<dbReference type="SFLD" id="SFLDS00028">
    <property type="entry name" value="Proline_Racemase"/>
    <property type="match status" value="1"/>
</dbReference>
<dbReference type="PIRSF" id="PIRSF029792">
    <property type="entry name" value="Pro_racemase"/>
    <property type="match status" value="1"/>
</dbReference>
<evidence type="ECO:0000256" key="3">
    <source>
        <dbReference type="ARBA" id="ARBA00035826"/>
    </source>
</evidence>
<dbReference type="Gene3D" id="3.10.310.10">
    <property type="entry name" value="Diaminopimelate Epimerase, Chain A, domain 1"/>
    <property type="match status" value="2"/>
</dbReference>
<dbReference type="Pfam" id="PF05544">
    <property type="entry name" value="Pro_racemase"/>
    <property type="match status" value="1"/>
</dbReference>
<comment type="catalytic activity">
    <reaction evidence="3">
        <text>trans-4-hydroxy-L-proline = cis-4-hydroxy-D-proline</text>
        <dbReference type="Rhea" id="RHEA:21152"/>
        <dbReference type="ChEBI" id="CHEBI:57690"/>
        <dbReference type="ChEBI" id="CHEBI:58375"/>
        <dbReference type="EC" id="5.1.1.8"/>
    </reaction>
</comment>
<reference evidence="5" key="1">
    <citation type="submission" date="2022-10" db="EMBL/GenBank/DDBJ databases">
        <title>Hoeflea sp. G2-23, isolated from marine algae.</title>
        <authorList>
            <person name="Kristyanto S."/>
            <person name="Kim J.M."/>
            <person name="Jeon C.O."/>
        </authorList>
    </citation>
    <scope>NUCLEOTIDE SEQUENCE</scope>
    <source>
        <strain evidence="5">G2-23</strain>
    </source>
</reference>
<dbReference type="SUPFAM" id="SSF54506">
    <property type="entry name" value="Diaminopimelate epimerase-like"/>
    <property type="match status" value="1"/>
</dbReference>
<evidence type="ECO:0000256" key="4">
    <source>
        <dbReference type="ARBA" id="ARBA00039135"/>
    </source>
</evidence>
<dbReference type="Proteomes" id="UP001073227">
    <property type="component" value="Unassembled WGS sequence"/>
</dbReference>
<comment type="similarity">
    <text evidence="1">Belongs to the proline racemase family.</text>
</comment>
<protein>
    <recommendedName>
        <fullName evidence="4">4-hydroxyproline epimerase</fullName>
        <ecNumber evidence="4">5.1.1.8</ecNumber>
    </recommendedName>
</protein>
<dbReference type="InterPro" id="IPR008794">
    <property type="entry name" value="Pro_racemase_fam"/>
</dbReference>
<dbReference type="RefSeq" id="WP_267655099.1">
    <property type="nucleotide sequence ID" value="NZ_JAOVZR010000001.1"/>
</dbReference>
<keyword evidence="6" id="KW-1185">Reference proteome</keyword>
<dbReference type="PANTHER" id="PTHR33442:SF1">
    <property type="entry name" value="TRANS-3-HYDROXY-L-PROLINE DEHYDRATASE"/>
    <property type="match status" value="1"/>
</dbReference>
<accession>A0ABT3ZCZ1</accession>
<keyword evidence="2" id="KW-0413">Isomerase</keyword>
<sequence length="334" mass="35217">MTPRRVLTTIDSHTAGHPTRLITSGLPPLRGGSVAEKYDWFQKNLDDVRTLLLHEPRGHSAMVGAVLTDSKVADHGAFFLGSYNYLPMCGHAAIGIAASLNHMGLLLPDDQGQAAFDLEVPAGLVRVTANYEGGRLSAVSFDNVASYVAASAVALETLPGPGTCDIAYGGNWYALVEAQAAGVSLDPSGVHHALEIGARIKVEVNARIDTGAVPGANSHIHSVLFYQSNRDVDGFASRQLVVLAANKFDRSPCGTGTSARLAQLLGAGLIEPGEPIRAINILDVEFTASAVPLSTNGANPIRYRPTIEGLAHITGLHSFIRGDDDPIPNGFLCR</sequence>
<name>A0ABT3ZCZ1_9HYPH</name>
<proteinExistence type="inferred from homology"/>
<organism evidence="5 6">
    <name type="scientific">Hoeflea algicola</name>
    <dbReference type="NCBI Taxonomy" id="2983763"/>
    <lineage>
        <taxon>Bacteria</taxon>
        <taxon>Pseudomonadati</taxon>
        <taxon>Pseudomonadota</taxon>
        <taxon>Alphaproteobacteria</taxon>
        <taxon>Hyphomicrobiales</taxon>
        <taxon>Rhizobiaceae</taxon>
        <taxon>Hoeflea</taxon>
    </lineage>
</organism>
<evidence type="ECO:0000256" key="2">
    <source>
        <dbReference type="ARBA" id="ARBA00023235"/>
    </source>
</evidence>
<evidence type="ECO:0000256" key="1">
    <source>
        <dbReference type="ARBA" id="ARBA00007529"/>
    </source>
</evidence>
<dbReference type="EC" id="5.1.1.8" evidence="4"/>
<comment type="caution">
    <text evidence="5">The sequence shown here is derived from an EMBL/GenBank/DDBJ whole genome shotgun (WGS) entry which is preliminary data.</text>
</comment>
<dbReference type="EMBL" id="JAOVZR010000001">
    <property type="protein sequence ID" value="MCY0149651.1"/>
    <property type="molecule type" value="Genomic_DNA"/>
</dbReference>
<evidence type="ECO:0000313" key="5">
    <source>
        <dbReference type="EMBL" id="MCY0149651.1"/>
    </source>
</evidence>